<evidence type="ECO:0000313" key="2">
    <source>
        <dbReference type="EMBL" id="PIK34655.1"/>
    </source>
</evidence>
<reference evidence="2 3" key="1">
    <citation type="journal article" date="2017" name="PLoS Biol.">
        <title>The sea cucumber genome provides insights into morphological evolution and visceral regeneration.</title>
        <authorList>
            <person name="Zhang X."/>
            <person name="Sun L."/>
            <person name="Yuan J."/>
            <person name="Sun Y."/>
            <person name="Gao Y."/>
            <person name="Zhang L."/>
            <person name="Li S."/>
            <person name="Dai H."/>
            <person name="Hamel J.F."/>
            <person name="Liu C."/>
            <person name="Yu Y."/>
            <person name="Liu S."/>
            <person name="Lin W."/>
            <person name="Guo K."/>
            <person name="Jin S."/>
            <person name="Xu P."/>
            <person name="Storey K.B."/>
            <person name="Huan P."/>
            <person name="Zhang T."/>
            <person name="Zhou Y."/>
            <person name="Zhang J."/>
            <person name="Lin C."/>
            <person name="Li X."/>
            <person name="Xing L."/>
            <person name="Huo D."/>
            <person name="Sun M."/>
            <person name="Wang L."/>
            <person name="Mercier A."/>
            <person name="Li F."/>
            <person name="Yang H."/>
            <person name="Xiang J."/>
        </authorList>
    </citation>
    <scope>NUCLEOTIDE SEQUENCE [LARGE SCALE GENOMIC DNA]</scope>
    <source>
        <strain evidence="2">Shaxun</strain>
        <tissue evidence="2">Muscle</tissue>
    </source>
</reference>
<name>A0A2G8JFZ4_STIJA</name>
<dbReference type="AlphaFoldDB" id="A0A2G8JFZ4"/>
<dbReference type="EMBL" id="MRZV01002112">
    <property type="protein sequence ID" value="PIK34655.1"/>
    <property type="molecule type" value="Genomic_DNA"/>
</dbReference>
<evidence type="ECO:0000313" key="3">
    <source>
        <dbReference type="Proteomes" id="UP000230750"/>
    </source>
</evidence>
<keyword evidence="3" id="KW-1185">Reference proteome</keyword>
<dbReference type="STRING" id="307972.A0A2G8JFZ4"/>
<proteinExistence type="predicted"/>
<gene>
    <name evidence="2" type="ORF">BSL78_28520</name>
</gene>
<evidence type="ECO:0000259" key="1">
    <source>
        <dbReference type="Pfam" id="PF14291"/>
    </source>
</evidence>
<organism evidence="2 3">
    <name type="scientific">Stichopus japonicus</name>
    <name type="common">Sea cucumber</name>
    <dbReference type="NCBI Taxonomy" id="307972"/>
    <lineage>
        <taxon>Eukaryota</taxon>
        <taxon>Metazoa</taxon>
        <taxon>Echinodermata</taxon>
        <taxon>Eleutherozoa</taxon>
        <taxon>Echinozoa</taxon>
        <taxon>Holothuroidea</taxon>
        <taxon>Aspidochirotacea</taxon>
        <taxon>Aspidochirotida</taxon>
        <taxon>Stichopodidae</taxon>
        <taxon>Apostichopus</taxon>
    </lineage>
</organism>
<comment type="caution">
    <text evidence="2">The sequence shown here is derived from an EMBL/GenBank/DDBJ whole genome shotgun (WGS) entry which is preliminary data.</text>
</comment>
<dbReference type="PANTHER" id="PTHR45749">
    <property type="match status" value="1"/>
</dbReference>
<feature type="domain" description="DUF4371" evidence="1">
    <location>
        <begin position="146"/>
        <end position="260"/>
    </location>
</feature>
<accession>A0A2G8JFZ4</accession>
<dbReference type="Proteomes" id="UP000230750">
    <property type="component" value="Unassembled WGS sequence"/>
</dbReference>
<dbReference type="InterPro" id="IPR025398">
    <property type="entry name" value="DUF4371"/>
</dbReference>
<dbReference type="PANTHER" id="PTHR45749:SF21">
    <property type="entry name" value="DUF4371 DOMAIN-CONTAINING PROTEIN"/>
    <property type="match status" value="1"/>
</dbReference>
<dbReference type="Pfam" id="PF14291">
    <property type="entry name" value="DUF4371"/>
    <property type="match status" value="1"/>
</dbReference>
<protein>
    <submittedName>
        <fullName evidence="2">Putative zinc finger MYM-type protein 1-like</fullName>
    </submittedName>
</protein>
<dbReference type="OrthoDB" id="10064879at2759"/>
<sequence>MFTYTLGTYPYSLATPGGCLIKTCKSKLLQLLEKDHAPVEVKSVAEKNPVWIFDAMAVLQQLVNCDASTFGEFAEKVLSMIQSIHKTAARTEPEVPFKDCSSCTFPTKARSCTPWTRSKGGQLNQLLLMQAMEDQELKDWLEQDTNVTHHQCVEDMHQLFAHQILQTIIEDISRSVIFAVIVDGTQDISGVEQESVCIRYVDDFLQVHEGFIGFHKLEETTGRAISSMIFDVMLRLEINKDNLRGQTYDGAVNMGGKYNGAQALIREKCPLALHFRCAALPAHILNLVAERTCAADIFVRDALDWLNELGKLYKQSGKYTTKFQHIATDHDQASPSPATLKPLCPTRFLCRRKAFILHLL</sequence>